<accession>A0ACC1CFM6</accession>
<organism evidence="1 2">
    <name type="scientific">Dendrolimus kikuchii</name>
    <dbReference type="NCBI Taxonomy" id="765133"/>
    <lineage>
        <taxon>Eukaryota</taxon>
        <taxon>Metazoa</taxon>
        <taxon>Ecdysozoa</taxon>
        <taxon>Arthropoda</taxon>
        <taxon>Hexapoda</taxon>
        <taxon>Insecta</taxon>
        <taxon>Pterygota</taxon>
        <taxon>Neoptera</taxon>
        <taxon>Endopterygota</taxon>
        <taxon>Lepidoptera</taxon>
        <taxon>Glossata</taxon>
        <taxon>Ditrysia</taxon>
        <taxon>Bombycoidea</taxon>
        <taxon>Lasiocampidae</taxon>
        <taxon>Dendrolimus</taxon>
    </lineage>
</organism>
<evidence type="ECO:0000313" key="2">
    <source>
        <dbReference type="Proteomes" id="UP000824533"/>
    </source>
</evidence>
<protein>
    <submittedName>
        <fullName evidence="1">Uncharacterized protein</fullName>
    </submittedName>
</protein>
<evidence type="ECO:0000313" key="1">
    <source>
        <dbReference type="EMBL" id="KAJ0170372.1"/>
    </source>
</evidence>
<sequence>MDNNQEYHDPDYPEPPVVVKEEPQAESETQKLVIIKKIIRREFSNELEVREDEVMQIEQRLTSSRRLLHRLRYAIVSAYYNEHKLKMTNGQIEDEIAAQRDPRSMAEIASLLQDCQRPIHPSVKKLLGKQTVNIEEIFKSRAPRNKVRRDYSAMLQTRNYTIRADSTKTLRPESQEPPQPEEPCTSKPKKVPRHLEPKIMNVVTLDEATRNKMKHRYRIVIGNTSKYAPAASNLDRSTHKWLLYIRGPPQAPDLRRIVTSVTVTLHHSYAPHHTVHLSTQEMLEYEYTEKDKYIDNEQTQTDIDIPYGQIEPKQEPIDTNYENDNTDNWLDFFNKETSLNVDEMIIRPDKIKEEVQEMQEDDLNHAEDANYPEMENNIEDVTNNTEGIENKADVLEIRTKGEWISSDIPDEILTKPTSPKKRIMKYLDPTTGKVYYLEMDRNLDLSKVQEIVINNKSTKISPLKSNGLKSYRKKKSVSLLKPDVRNLTKSDSLKRCLAHIENDHCYTMNPSKVLPDNNRVASDKSENLYNCLCSVVCRLRSVRAAVNYLVKKIPLISDQVKDPEFLKNFPFVVESNEKFWKLDFAKRRNIEWSRAKLINKILSEHFLHSETIWRTKQILLYTRLHGFYPTRNETYLPTENEDWSSWQDKRKIETNIKEYYPSTSDVSTLSKFDTCDSDLTDAVNLTDSDVEIDVVLDEVGRVKRQVARTSDSDSLTVLPVESEEDRLRFVFLERKCADIGVELRNEDVGHGYSYSAVHAVMMSAVKSFAEELIRSALAAKLTQDGSALPHTTVWAGSSTSRTVVGLEHVYAGVNDPRLHVLTAKDMGTERKNTYAI</sequence>
<keyword evidence="2" id="KW-1185">Reference proteome</keyword>
<dbReference type="Proteomes" id="UP000824533">
    <property type="component" value="Linkage Group LG28"/>
</dbReference>
<gene>
    <name evidence="1" type="ORF">K1T71_014300</name>
</gene>
<name>A0ACC1CFM6_9NEOP</name>
<comment type="caution">
    <text evidence="1">The sequence shown here is derived from an EMBL/GenBank/DDBJ whole genome shotgun (WGS) entry which is preliminary data.</text>
</comment>
<reference evidence="1 2" key="1">
    <citation type="journal article" date="2021" name="Front. Genet.">
        <title>Chromosome-Level Genome Assembly Reveals Significant Gene Expansion in the Toll and IMD Signaling Pathways of Dendrolimus kikuchii.</title>
        <authorList>
            <person name="Zhou J."/>
            <person name="Wu P."/>
            <person name="Xiong Z."/>
            <person name="Liu N."/>
            <person name="Zhao N."/>
            <person name="Ji M."/>
            <person name="Qiu Y."/>
            <person name="Yang B."/>
        </authorList>
    </citation>
    <scope>NUCLEOTIDE SEQUENCE [LARGE SCALE GENOMIC DNA]</scope>
    <source>
        <strain evidence="1">Ann1</strain>
    </source>
</reference>
<proteinExistence type="predicted"/>
<dbReference type="EMBL" id="CM034414">
    <property type="protein sequence ID" value="KAJ0170372.1"/>
    <property type="molecule type" value="Genomic_DNA"/>
</dbReference>